<dbReference type="Proteomes" id="UP000267250">
    <property type="component" value="Chromosome"/>
</dbReference>
<evidence type="ECO:0000256" key="7">
    <source>
        <dbReference type="ARBA" id="ARBA00019179"/>
    </source>
</evidence>
<evidence type="ECO:0000256" key="4">
    <source>
        <dbReference type="ARBA" id="ARBA00004496"/>
    </source>
</evidence>
<comment type="catalytic activity">
    <reaction evidence="1 14 15 16">
        <text>Endonucleolytic cleavage to 5'-phosphomonoester.</text>
        <dbReference type="EC" id="3.1.26.4"/>
    </reaction>
</comment>
<dbReference type="GO" id="GO:0006298">
    <property type="term" value="P:mismatch repair"/>
    <property type="evidence" value="ECO:0007669"/>
    <property type="project" value="TreeGrafter"/>
</dbReference>
<dbReference type="EC" id="3.1.26.4" evidence="6 14"/>
<dbReference type="InterPro" id="IPR022898">
    <property type="entry name" value="RNase_HII"/>
</dbReference>
<organism evidence="18 19">
    <name type="scientific">Anoxybacter fermentans</name>
    <dbReference type="NCBI Taxonomy" id="1323375"/>
    <lineage>
        <taxon>Bacteria</taxon>
        <taxon>Bacillati</taxon>
        <taxon>Bacillota</taxon>
        <taxon>Clostridia</taxon>
        <taxon>Halanaerobiales</taxon>
        <taxon>Anoxybacter</taxon>
    </lineage>
</organism>
<dbReference type="OrthoDB" id="9803420at2"/>
<feature type="binding site" evidence="14 15">
    <location>
        <position position="82"/>
    </location>
    <ligand>
        <name>a divalent metal cation</name>
        <dbReference type="ChEBI" id="CHEBI:60240"/>
    </ligand>
</feature>
<dbReference type="GO" id="GO:0032299">
    <property type="term" value="C:ribonuclease H2 complex"/>
    <property type="evidence" value="ECO:0007669"/>
    <property type="project" value="TreeGrafter"/>
</dbReference>
<evidence type="ECO:0000256" key="10">
    <source>
        <dbReference type="ARBA" id="ARBA00022723"/>
    </source>
</evidence>
<evidence type="ECO:0000256" key="12">
    <source>
        <dbReference type="ARBA" id="ARBA00022801"/>
    </source>
</evidence>
<dbReference type="SUPFAM" id="SSF53098">
    <property type="entry name" value="Ribonuclease H-like"/>
    <property type="match status" value="1"/>
</dbReference>
<comment type="cofactor">
    <cofactor evidence="2">
        <name>Mg(2+)</name>
        <dbReference type="ChEBI" id="CHEBI:18420"/>
    </cofactor>
</comment>
<dbReference type="HAMAP" id="MF_00052_B">
    <property type="entry name" value="RNase_HII_B"/>
    <property type="match status" value="1"/>
</dbReference>
<comment type="cofactor">
    <cofactor evidence="14 15">
        <name>Mn(2+)</name>
        <dbReference type="ChEBI" id="CHEBI:29035"/>
    </cofactor>
    <cofactor evidence="14 15">
        <name>Mg(2+)</name>
        <dbReference type="ChEBI" id="CHEBI:18420"/>
    </cofactor>
    <text evidence="14 15">Manganese or magnesium. Binds 1 divalent metal ion per monomer in the absence of substrate. May bind a second metal ion after substrate binding.</text>
</comment>
<reference evidence="18 19" key="1">
    <citation type="submission" date="2016-07" db="EMBL/GenBank/DDBJ databases">
        <title>Genome and transcriptome analysis of iron-reducing fermentative bacteria Anoxybacter fermentans.</title>
        <authorList>
            <person name="Zeng X."/>
            <person name="Shao Z."/>
        </authorList>
    </citation>
    <scope>NUCLEOTIDE SEQUENCE [LARGE SCALE GENOMIC DNA]</scope>
    <source>
        <strain evidence="18 19">DY22613</strain>
    </source>
</reference>
<dbReference type="PANTHER" id="PTHR10954:SF18">
    <property type="entry name" value="RIBONUCLEASE HII"/>
    <property type="match status" value="1"/>
</dbReference>
<dbReference type="PROSITE" id="PS51975">
    <property type="entry name" value="RNASE_H_2"/>
    <property type="match status" value="1"/>
</dbReference>
<comment type="similarity">
    <text evidence="5 14 16">Belongs to the RNase HII family.</text>
</comment>
<dbReference type="EMBL" id="CP016379">
    <property type="protein sequence ID" value="AZR72354.1"/>
    <property type="molecule type" value="Genomic_DNA"/>
</dbReference>
<dbReference type="GO" id="GO:0004523">
    <property type="term" value="F:RNA-DNA hybrid ribonuclease activity"/>
    <property type="evidence" value="ECO:0007669"/>
    <property type="project" value="UniProtKB-UniRule"/>
</dbReference>
<dbReference type="InterPro" id="IPR036397">
    <property type="entry name" value="RNaseH_sf"/>
</dbReference>
<keyword evidence="8 14" id="KW-0963">Cytoplasm</keyword>
<evidence type="ECO:0000256" key="15">
    <source>
        <dbReference type="PROSITE-ProRule" id="PRU01319"/>
    </source>
</evidence>
<evidence type="ECO:0000313" key="19">
    <source>
        <dbReference type="Proteomes" id="UP000267250"/>
    </source>
</evidence>
<feature type="domain" description="RNase H type-2" evidence="17">
    <location>
        <begin position="76"/>
        <end position="262"/>
    </location>
</feature>
<evidence type="ECO:0000256" key="3">
    <source>
        <dbReference type="ARBA" id="ARBA00004065"/>
    </source>
</evidence>
<keyword evidence="13 14" id="KW-0464">Manganese</keyword>
<feature type="binding site" evidence="14 15">
    <location>
        <position position="177"/>
    </location>
    <ligand>
        <name>a divalent metal cation</name>
        <dbReference type="ChEBI" id="CHEBI:60240"/>
    </ligand>
</feature>
<evidence type="ECO:0000256" key="8">
    <source>
        <dbReference type="ARBA" id="ARBA00022490"/>
    </source>
</evidence>
<evidence type="ECO:0000256" key="2">
    <source>
        <dbReference type="ARBA" id="ARBA00001946"/>
    </source>
</evidence>
<dbReference type="NCBIfam" id="NF000595">
    <property type="entry name" value="PRK00015.1-3"/>
    <property type="match status" value="1"/>
</dbReference>
<dbReference type="InterPro" id="IPR024567">
    <property type="entry name" value="RNase_HII/HIII_dom"/>
</dbReference>
<accession>A0A3S9SVP7</accession>
<dbReference type="Gene3D" id="3.30.420.10">
    <property type="entry name" value="Ribonuclease H-like superfamily/Ribonuclease H"/>
    <property type="match status" value="1"/>
</dbReference>
<dbReference type="RefSeq" id="WP_127015687.1">
    <property type="nucleotide sequence ID" value="NZ_CP016379.1"/>
</dbReference>
<dbReference type="GO" id="GO:0003723">
    <property type="term" value="F:RNA binding"/>
    <property type="evidence" value="ECO:0007669"/>
    <property type="project" value="UniProtKB-UniRule"/>
</dbReference>
<dbReference type="AlphaFoldDB" id="A0A3S9SVP7"/>
<keyword evidence="12 14" id="KW-0378">Hydrolase</keyword>
<evidence type="ECO:0000256" key="5">
    <source>
        <dbReference type="ARBA" id="ARBA00007383"/>
    </source>
</evidence>
<evidence type="ECO:0000256" key="11">
    <source>
        <dbReference type="ARBA" id="ARBA00022759"/>
    </source>
</evidence>
<dbReference type="PANTHER" id="PTHR10954">
    <property type="entry name" value="RIBONUCLEASE H2 SUBUNIT A"/>
    <property type="match status" value="1"/>
</dbReference>
<evidence type="ECO:0000313" key="18">
    <source>
        <dbReference type="EMBL" id="AZR72354.1"/>
    </source>
</evidence>
<dbReference type="InterPro" id="IPR001352">
    <property type="entry name" value="RNase_HII/HIII"/>
</dbReference>
<evidence type="ECO:0000256" key="16">
    <source>
        <dbReference type="RuleBase" id="RU003515"/>
    </source>
</evidence>
<keyword evidence="9 14" id="KW-0540">Nuclease</keyword>
<dbReference type="CDD" id="cd07182">
    <property type="entry name" value="RNase_HII_bacteria_HII_like"/>
    <property type="match status" value="1"/>
</dbReference>
<name>A0A3S9SVP7_9FIRM</name>
<feature type="binding site" evidence="14 15">
    <location>
        <position position="83"/>
    </location>
    <ligand>
        <name>a divalent metal cation</name>
        <dbReference type="ChEBI" id="CHEBI:60240"/>
    </ligand>
</feature>
<dbReference type="GO" id="GO:0030145">
    <property type="term" value="F:manganese ion binding"/>
    <property type="evidence" value="ECO:0007669"/>
    <property type="project" value="UniProtKB-UniRule"/>
</dbReference>
<dbReference type="NCBIfam" id="NF000594">
    <property type="entry name" value="PRK00015.1-1"/>
    <property type="match status" value="1"/>
</dbReference>
<evidence type="ECO:0000256" key="6">
    <source>
        <dbReference type="ARBA" id="ARBA00012180"/>
    </source>
</evidence>
<keyword evidence="10 14" id="KW-0479">Metal-binding</keyword>
<evidence type="ECO:0000256" key="1">
    <source>
        <dbReference type="ARBA" id="ARBA00000077"/>
    </source>
</evidence>
<gene>
    <name evidence="14" type="primary">rnhB</name>
    <name evidence="18" type="ORF">BBF96_02465</name>
</gene>
<evidence type="ECO:0000256" key="9">
    <source>
        <dbReference type="ARBA" id="ARBA00022722"/>
    </source>
</evidence>
<protein>
    <recommendedName>
        <fullName evidence="7 14">Ribonuclease HII</fullName>
        <shortName evidence="14">RNase HII</shortName>
        <ecNumber evidence="6 14">3.1.26.4</ecNumber>
    </recommendedName>
</protein>
<proteinExistence type="inferred from homology"/>
<sequence length="262" mass="29658">MEVKDFSRLTVNQVENLLKNIEPTPELIARLKEDSRIGIHKIAERLERKLAYIKELESKFERMLEYEKAYWEQGFYRIAGVDEVGRGPLAGPVVAAAVILKPEFRLLGLNDSKQLTEEKREEFYEEILNQALAVGIGIVDNRVIDEINILQASFRAMSLALEQLAKKGHEPDFIFVDGRHPIPGLITFQRPIVGGDEESASIAAASIVAKVTRDRIMVEMAKKYPGYGFERNKGYGSREHLEGLRKLGPSPIHRLSFSQVKL</sequence>
<evidence type="ECO:0000256" key="13">
    <source>
        <dbReference type="ARBA" id="ARBA00023211"/>
    </source>
</evidence>
<keyword evidence="11 14" id="KW-0255">Endonuclease</keyword>
<comment type="subcellular location">
    <subcellularLocation>
        <location evidence="4 14">Cytoplasm</location>
    </subcellularLocation>
</comment>
<evidence type="ECO:0000256" key="14">
    <source>
        <dbReference type="HAMAP-Rule" id="MF_00052"/>
    </source>
</evidence>
<dbReference type="KEGG" id="aft:BBF96_02465"/>
<comment type="function">
    <text evidence="3 14 16">Endonuclease that specifically degrades the RNA of RNA-DNA hybrids.</text>
</comment>
<dbReference type="Pfam" id="PF01351">
    <property type="entry name" value="RNase_HII"/>
    <property type="match status" value="1"/>
</dbReference>
<keyword evidence="19" id="KW-1185">Reference proteome</keyword>
<dbReference type="GO" id="GO:0043137">
    <property type="term" value="P:DNA replication, removal of RNA primer"/>
    <property type="evidence" value="ECO:0007669"/>
    <property type="project" value="TreeGrafter"/>
</dbReference>
<evidence type="ECO:0000259" key="17">
    <source>
        <dbReference type="PROSITE" id="PS51975"/>
    </source>
</evidence>
<dbReference type="GO" id="GO:0005737">
    <property type="term" value="C:cytoplasm"/>
    <property type="evidence" value="ECO:0007669"/>
    <property type="project" value="UniProtKB-SubCell"/>
</dbReference>
<dbReference type="InterPro" id="IPR012337">
    <property type="entry name" value="RNaseH-like_sf"/>
</dbReference>